<reference evidence="1" key="1">
    <citation type="journal article" date="2023" name="GigaByte">
        <title>Genome assembly of the bearded iris, Iris pallida Lam.</title>
        <authorList>
            <person name="Bruccoleri R.E."/>
            <person name="Oakeley E.J."/>
            <person name="Faust A.M.E."/>
            <person name="Altorfer M."/>
            <person name="Dessus-Babus S."/>
            <person name="Burckhardt D."/>
            <person name="Oertli M."/>
            <person name="Naumann U."/>
            <person name="Petersen F."/>
            <person name="Wong J."/>
        </authorList>
    </citation>
    <scope>NUCLEOTIDE SEQUENCE</scope>
    <source>
        <strain evidence="1">GSM-AAB239-AS_SAM_17_03QT</strain>
    </source>
</reference>
<dbReference type="Proteomes" id="UP001140949">
    <property type="component" value="Unassembled WGS sequence"/>
</dbReference>
<name>A0AAX6GB88_IRIPA</name>
<organism evidence="1 2">
    <name type="scientific">Iris pallida</name>
    <name type="common">Sweet iris</name>
    <dbReference type="NCBI Taxonomy" id="29817"/>
    <lineage>
        <taxon>Eukaryota</taxon>
        <taxon>Viridiplantae</taxon>
        <taxon>Streptophyta</taxon>
        <taxon>Embryophyta</taxon>
        <taxon>Tracheophyta</taxon>
        <taxon>Spermatophyta</taxon>
        <taxon>Magnoliopsida</taxon>
        <taxon>Liliopsida</taxon>
        <taxon>Asparagales</taxon>
        <taxon>Iridaceae</taxon>
        <taxon>Iridoideae</taxon>
        <taxon>Irideae</taxon>
        <taxon>Iris</taxon>
    </lineage>
</organism>
<proteinExistence type="predicted"/>
<dbReference type="EMBL" id="JANAVB010021332">
    <property type="protein sequence ID" value="KAJ6825980.1"/>
    <property type="molecule type" value="Genomic_DNA"/>
</dbReference>
<comment type="caution">
    <text evidence="1">The sequence shown here is derived from an EMBL/GenBank/DDBJ whole genome shotgun (WGS) entry which is preliminary data.</text>
</comment>
<dbReference type="AlphaFoldDB" id="A0AAX6GB88"/>
<keyword evidence="2" id="KW-1185">Reference proteome</keyword>
<gene>
    <name evidence="1" type="ORF">M6B38_374555</name>
</gene>
<reference evidence="1" key="2">
    <citation type="submission" date="2023-04" db="EMBL/GenBank/DDBJ databases">
        <authorList>
            <person name="Bruccoleri R.E."/>
            <person name="Oakeley E.J."/>
            <person name="Faust A.-M."/>
            <person name="Dessus-Babus S."/>
            <person name="Altorfer M."/>
            <person name="Burckhardt D."/>
            <person name="Oertli M."/>
            <person name="Naumann U."/>
            <person name="Petersen F."/>
            <person name="Wong J."/>
        </authorList>
    </citation>
    <scope>NUCLEOTIDE SEQUENCE</scope>
    <source>
        <strain evidence="1">GSM-AAB239-AS_SAM_17_03QT</strain>
        <tissue evidence="1">Leaf</tissue>
    </source>
</reference>
<evidence type="ECO:0000313" key="2">
    <source>
        <dbReference type="Proteomes" id="UP001140949"/>
    </source>
</evidence>
<protein>
    <submittedName>
        <fullName evidence="1">Polygalacturonase inhibitor-like</fullName>
    </submittedName>
</protein>
<sequence>MPRSRQEGPPRLQGLLPLHLPRRQVARVHRLLLLGRPRQLRLTTGRVTSLYFFNDNNSVSLNGSIPAAVGDLSALDTIWFSDLPPWWAPSLPS</sequence>
<evidence type="ECO:0000313" key="1">
    <source>
        <dbReference type="EMBL" id="KAJ6825980.1"/>
    </source>
</evidence>
<accession>A0AAX6GB88</accession>